<organism evidence="10 11">
    <name type="scientific">Armadillidium nasatum</name>
    <dbReference type="NCBI Taxonomy" id="96803"/>
    <lineage>
        <taxon>Eukaryota</taxon>
        <taxon>Metazoa</taxon>
        <taxon>Ecdysozoa</taxon>
        <taxon>Arthropoda</taxon>
        <taxon>Crustacea</taxon>
        <taxon>Multicrustacea</taxon>
        <taxon>Malacostraca</taxon>
        <taxon>Eumalacostraca</taxon>
        <taxon>Peracarida</taxon>
        <taxon>Isopoda</taxon>
        <taxon>Oniscidea</taxon>
        <taxon>Crinocheta</taxon>
        <taxon>Armadillidiidae</taxon>
        <taxon>Armadillidium</taxon>
    </lineage>
</organism>
<protein>
    <submittedName>
        <fullName evidence="10">Transmembrane and coiled-coil domains protein 1</fullName>
    </submittedName>
</protein>
<feature type="transmembrane region" description="Helical" evidence="9">
    <location>
        <begin position="318"/>
        <end position="335"/>
    </location>
</feature>
<keyword evidence="11" id="KW-1185">Reference proteome</keyword>
<evidence type="ECO:0000256" key="6">
    <source>
        <dbReference type="ARBA" id="ARBA00023136"/>
    </source>
</evidence>
<evidence type="ECO:0000256" key="3">
    <source>
        <dbReference type="ARBA" id="ARBA00022692"/>
    </source>
</evidence>
<feature type="compositionally biased region" description="Polar residues" evidence="8">
    <location>
        <begin position="57"/>
        <end position="71"/>
    </location>
</feature>
<keyword evidence="3 9" id="KW-0812">Transmembrane</keyword>
<evidence type="ECO:0000256" key="7">
    <source>
        <dbReference type="SAM" id="Coils"/>
    </source>
</evidence>
<evidence type="ECO:0000256" key="9">
    <source>
        <dbReference type="SAM" id="Phobius"/>
    </source>
</evidence>
<gene>
    <name evidence="10" type="primary">TMCC1</name>
    <name evidence="10" type="ORF">Anas_04365</name>
</gene>
<reference evidence="10 11" key="1">
    <citation type="journal article" date="2019" name="PLoS Biol.">
        <title>Sex chromosomes control vertical transmission of feminizing Wolbachia symbionts in an isopod.</title>
        <authorList>
            <person name="Becking T."/>
            <person name="Chebbi M.A."/>
            <person name="Giraud I."/>
            <person name="Moumen B."/>
            <person name="Laverre T."/>
            <person name="Caubet Y."/>
            <person name="Peccoud J."/>
            <person name="Gilbert C."/>
            <person name="Cordaux R."/>
        </authorList>
    </citation>
    <scope>NUCLEOTIDE SEQUENCE [LARGE SCALE GENOMIC DNA]</scope>
    <source>
        <strain evidence="10">ANa2</strain>
        <tissue evidence="10">Whole body excluding digestive tract and cuticle</tissue>
    </source>
</reference>
<evidence type="ECO:0000256" key="8">
    <source>
        <dbReference type="SAM" id="MobiDB-lite"/>
    </source>
</evidence>
<feature type="compositionally biased region" description="Gly residues" evidence="8">
    <location>
        <begin position="80"/>
        <end position="102"/>
    </location>
</feature>
<name>A0A5N5T2H1_9CRUS</name>
<dbReference type="InterPro" id="IPR019394">
    <property type="entry name" value="TEX28/TMCC"/>
</dbReference>
<dbReference type="GO" id="GO:0016020">
    <property type="term" value="C:membrane"/>
    <property type="evidence" value="ECO:0007669"/>
    <property type="project" value="UniProtKB-SubCell"/>
</dbReference>
<keyword evidence="4 9" id="KW-1133">Transmembrane helix</keyword>
<feature type="region of interest" description="Disordered" evidence="8">
    <location>
        <begin position="42"/>
        <end position="128"/>
    </location>
</feature>
<evidence type="ECO:0000313" key="11">
    <source>
        <dbReference type="Proteomes" id="UP000326759"/>
    </source>
</evidence>
<feature type="compositionally biased region" description="Polar residues" evidence="8">
    <location>
        <begin position="109"/>
        <end position="128"/>
    </location>
</feature>
<comment type="similarity">
    <text evidence="2">Belongs to the TEX28 family.</text>
</comment>
<dbReference type="Pfam" id="PF10267">
    <property type="entry name" value="Tmemb_cc2"/>
    <property type="match status" value="1"/>
</dbReference>
<sequence>MLSSKAPLLFCRKKGFIGKPKEIAYLIKNKFGSADNIKELGEEEKDEERNHHGSATLPPNSGLHPTSSSIALASKTPAGGSVGGGGSGGAGGGGGSSGGGKIGSEDGSECNSSITSESISGGVTVPLTSFTSPPNHHVMSSFEVPIGNPSIELIMQELKERQEENARLKEEIEMIKQTLASEVSHMFDSLVEEKIRYDRLEEQVNDLTELHQNEMENLKQAVKDLENMEEKVQYKNEENIKDLNEMVESCQTKIFRMEHQQAQQQQQFLTLEGLENSNARMLFVKLINILLTVLQVLLLIIATVAGILTPLLQTKTRLITTATICLFVLFIYLQLSEIKDTWTTCVSRVTEFLS</sequence>
<evidence type="ECO:0000256" key="4">
    <source>
        <dbReference type="ARBA" id="ARBA00022989"/>
    </source>
</evidence>
<feature type="coiled-coil region" evidence="7">
    <location>
        <begin position="151"/>
        <end position="238"/>
    </location>
</feature>
<keyword evidence="5 7" id="KW-0175">Coiled coil</keyword>
<keyword evidence="6 9" id="KW-0472">Membrane</keyword>
<evidence type="ECO:0000256" key="5">
    <source>
        <dbReference type="ARBA" id="ARBA00023054"/>
    </source>
</evidence>
<evidence type="ECO:0000256" key="2">
    <source>
        <dbReference type="ARBA" id="ARBA00008108"/>
    </source>
</evidence>
<dbReference type="AlphaFoldDB" id="A0A5N5T2H1"/>
<accession>A0A5N5T2H1</accession>
<dbReference type="PANTHER" id="PTHR17613">
    <property type="entry name" value="CEREBRAL PROTEIN-11-RELATED"/>
    <property type="match status" value="1"/>
</dbReference>
<evidence type="ECO:0000313" key="10">
    <source>
        <dbReference type="EMBL" id="KAB7500711.1"/>
    </source>
</evidence>
<comment type="subcellular location">
    <subcellularLocation>
        <location evidence="1">Membrane</location>
    </subcellularLocation>
</comment>
<dbReference type="GO" id="GO:0012505">
    <property type="term" value="C:endomembrane system"/>
    <property type="evidence" value="ECO:0007669"/>
    <property type="project" value="TreeGrafter"/>
</dbReference>
<comment type="caution">
    <text evidence="10">The sequence shown here is derived from an EMBL/GenBank/DDBJ whole genome shotgun (WGS) entry which is preliminary data.</text>
</comment>
<evidence type="ECO:0000256" key="1">
    <source>
        <dbReference type="ARBA" id="ARBA00004370"/>
    </source>
</evidence>
<dbReference type="PANTHER" id="PTHR17613:SF14">
    <property type="entry name" value="DEMENTIN, ISOFORM H"/>
    <property type="match status" value="1"/>
</dbReference>
<dbReference type="EMBL" id="SEYY01012991">
    <property type="protein sequence ID" value="KAB7500711.1"/>
    <property type="molecule type" value="Genomic_DNA"/>
</dbReference>
<dbReference type="Proteomes" id="UP000326759">
    <property type="component" value="Unassembled WGS sequence"/>
</dbReference>
<proteinExistence type="inferred from homology"/>
<dbReference type="OrthoDB" id="1323at2759"/>
<feature type="transmembrane region" description="Helical" evidence="9">
    <location>
        <begin position="286"/>
        <end position="312"/>
    </location>
</feature>